<sequence length="224" mass="24304">MLSIGSCHLFVLLILLLSFSGSHATQHKRAVPFTSASLHKRNLGGQFKDWYLSKMTKNYFCTDTGRLVPVDPETGHMLLKGLRKRDFLDTLLGHTHETEKGLCRHASWILLENWSQPIPVTQFLAQYPWMYVDERGQARLKPDYLEWLEQQAAARAANPAAAAAPGGQMRTAPDGTYTGGQVQDGGVGYVPPSYLNTGAGMGTTSGLGQTGFGNGITAGTAAHV</sequence>
<evidence type="ECO:0000313" key="3">
    <source>
        <dbReference type="EMBL" id="SPO27373.1"/>
    </source>
</evidence>
<name>A0A5C3E9L4_9BASI</name>
<dbReference type="OrthoDB" id="2552791at2759"/>
<feature type="chain" id="PRO_5022982862" evidence="2">
    <location>
        <begin position="25"/>
        <end position="224"/>
    </location>
</feature>
<dbReference type="Proteomes" id="UP000324022">
    <property type="component" value="Unassembled WGS sequence"/>
</dbReference>
<evidence type="ECO:0000256" key="2">
    <source>
        <dbReference type="SAM" id="SignalP"/>
    </source>
</evidence>
<protein>
    <submittedName>
        <fullName evidence="3">Uncharacterized protein</fullName>
    </submittedName>
</protein>
<feature type="region of interest" description="Disordered" evidence="1">
    <location>
        <begin position="159"/>
        <end position="184"/>
    </location>
</feature>
<evidence type="ECO:0000313" key="4">
    <source>
        <dbReference type="Proteomes" id="UP000324022"/>
    </source>
</evidence>
<dbReference type="EMBL" id="OOIN01000017">
    <property type="protein sequence ID" value="SPO27373.1"/>
    <property type="molecule type" value="Genomic_DNA"/>
</dbReference>
<evidence type="ECO:0000256" key="1">
    <source>
        <dbReference type="SAM" id="MobiDB-lite"/>
    </source>
</evidence>
<accession>A0A5C3E9L4</accession>
<dbReference type="AlphaFoldDB" id="A0A5C3E9L4"/>
<proteinExistence type="predicted"/>
<reference evidence="3 4" key="1">
    <citation type="submission" date="2018-03" db="EMBL/GenBank/DDBJ databases">
        <authorList>
            <person name="Guldener U."/>
        </authorList>
    </citation>
    <scope>NUCLEOTIDE SEQUENCE [LARGE SCALE GENOMIC DNA]</scope>
    <source>
        <strain evidence="3 4">NBRC100155</strain>
    </source>
</reference>
<keyword evidence="4" id="KW-1185">Reference proteome</keyword>
<organism evidence="3 4">
    <name type="scientific">Ustilago trichophora</name>
    <dbReference type="NCBI Taxonomy" id="86804"/>
    <lineage>
        <taxon>Eukaryota</taxon>
        <taxon>Fungi</taxon>
        <taxon>Dikarya</taxon>
        <taxon>Basidiomycota</taxon>
        <taxon>Ustilaginomycotina</taxon>
        <taxon>Ustilaginomycetes</taxon>
        <taxon>Ustilaginales</taxon>
        <taxon>Ustilaginaceae</taxon>
        <taxon>Ustilago</taxon>
    </lineage>
</organism>
<feature type="signal peptide" evidence="2">
    <location>
        <begin position="1"/>
        <end position="24"/>
    </location>
</feature>
<keyword evidence="2" id="KW-0732">Signal</keyword>
<gene>
    <name evidence="3" type="ORF">UTRI_10490</name>
</gene>